<evidence type="ECO:0000313" key="2">
    <source>
        <dbReference type="Proteomes" id="UP001055879"/>
    </source>
</evidence>
<dbReference type="Proteomes" id="UP001055879">
    <property type="component" value="Linkage Group LG12"/>
</dbReference>
<evidence type="ECO:0000313" key="1">
    <source>
        <dbReference type="EMBL" id="KAI3685071.1"/>
    </source>
</evidence>
<name>A0ACB8YHY8_ARCLA</name>
<proteinExistence type="predicted"/>
<protein>
    <submittedName>
        <fullName evidence="1">Uncharacterized protein</fullName>
    </submittedName>
</protein>
<sequence>MSWPIANSQLFQILHYLTQVSSGILLCCIIPLSSNKALISQAAALAMDESALDSDQVENIIKFCPTKEEMELLKNYTGDKENLGPCEQYFLELMKLAMLISLSPSFQLSEFKKSLSTVYSACLEVRSSVKLKEVMKRILYLGNILNQGTARGAAVGFKLESLLKLTDTRASNSRMTLMHYLCKVLEAKSSTLLDFHKDLVHLEAATKIQVKCLAEEMQGIIHGLENVKQELVASANEGPVSEVFHKTLKEFIGFAEAEVALVTNSYAVVGRHADALALYFGEDPARCSFEQGDLACNLGRGQVTQTLFKFMTLFVKAHEENHKTAELERKKAEKEMEIAKTKGINITKQGEK</sequence>
<organism evidence="1 2">
    <name type="scientific">Arctium lappa</name>
    <name type="common">Greater burdock</name>
    <name type="synonym">Lappa major</name>
    <dbReference type="NCBI Taxonomy" id="4217"/>
    <lineage>
        <taxon>Eukaryota</taxon>
        <taxon>Viridiplantae</taxon>
        <taxon>Streptophyta</taxon>
        <taxon>Embryophyta</taxon>
        <taxon>Tracheophyta</taxon>
        <taxon>Spermatophyta</taxon>
        <taxon>Magnoliopsida</taxon>
        <taxon>eudicotyledons</taxon>
        <taxon>Gunneridae</taxon>
        <taxon>Pentapetalae</taxon>
        <taxon>asterids</taxon>
        <taxon>campanulids</taxon>
        <taxon>Asterales</taxon>
        <taxon>Asteraceae</taxon>
        <taxon>Carduoideae</taxon>
        <taxon>Cardueae</taxon>
        <taxon>Arctiinae</taxon>
        <taxon>Arctium</taxon>
    </lineage>
</organism>
<keyword evidence="2" id="KW-1185">Reference proteome</keyword>
<dbReference type="EMBL" id="CM042058">
    <property type="protein sequence ID" value="KAI3685071.1"/>
    <property type="molecule type" value="Genomic_DNA"/>
</dbReference>
<comment type="caution">
    <text evidence="1">The sequence shown here is derived from an EMBL/GenBank/DDBJ whole genome shotgun (WGS) entry which is preliminary data.</text>
</comment>
<reference evidence="2" key="1">
    <citation type="journal article" date="2022" name="Mol. Ecol. Resour.">
        <title>The genomes of chicory, endive, great burdock and yacon provide insights into Asteraceae palaeo-polyploidization history and plant inulin production.</title>
        <authorList>
            <person name="Fan W."/>
            <person name="Wang S."/>
            <person name="Wang H."/>
            <person name="Wang A."/>
            <person name="Jiang F."/>
            <person name="Liu H."/>
            <person name="Zhao H."/>
            <person name="Xu D."/>
            <person name="Zhang Y."/>
        </authorList>
    </citation>
    <scope>NUCLEOTIDE SEQUENCE [LARGE SCALE GENOMIC DNA]</scope>
    <source>
        <strain evidence="2">cv. Niubang</strain>
    </source>
</reference>
<accession>A0ACB8YHY8</accession>
<gene>
    <name evidence="1" type="ORF">L6452_34304</name>
</gene>
<reference evidence="1 2" key="2">
    <citation type="journal article" date="2022" name="Mol. Ecol. Resour.">
        <title>The genomes of chicory, endive, great burdock and yacon provide insights into Asteraceae paleo-polyploidization history and plant inulin production.</title>
        <authorList>
            <person name="Fan W."/>
            <person name="Wang S."/>
            <person name="Wang H."/>
            <person name="Wang A."/>
            <person name="Jiang F."/>
            <person name="Liu H."/>
            <person name="Zhao H."/>
            <person name="Xu D."/>
            <person name="Zhang Y."/>
        </authorList>
    </citation>
    <scope>NUCLEOTIDE SEQUENCE [LARGE SCALE GENOMIC DNA]</scope>
    <source>
        <strain evidence="2">cv. Niubang</strain>
    </source>
</reference>